<organism evidence="1 2">
    <name type="scientific">Lepagella muris</name>
    <dbReference type="NCBI Taxonomy" id="3032870"/>
    <lineage>
        <taxon>Bacteria</taxon>
        <taxon>Pseudomonadati</taxon>
        <taxon>Bacteroidota</taxon>
        <taxon>Bacteroidia</taxon>
        <taxon>Bacteroidales</taxon>
        <taxon>Muribaculaceae</taxon>
        <taxon>Lepagella</taxon>
    </lineage>
</organism>
<proteinExistence type="predicted"/>
<protein>
    <submittedName>
        <fullName evidence="1">Uncharacterized protein</fullName>
    </submittedName>
</protein>
<reference evidence="1" key="1">
    <citation type="submission" date="2019-04" db="EMBL/GenBank/DDBJ databases">
        <title>Microbes associate with the intestines of laboratory mice.</title>
        <authorList>
            <person name="Navarre W."/>
            <person name="Wong E."/>
            <person name="Huang K."/>
            <person name="Tropini C."/>
            <person name="Ng K."/>
            <person name="Yu B."/>
        </authorList>
    </citation>
    <scope>NUCLEOTIDE SEQUENCE</scope>
    <source>
        <strain evidence="1">NM04_E33</strain>
    </source>
</reference>
<evidence type="ECO:0000313" key="1">
    <source>
        <dbReference type="EMBL" id="TGY79165.1"/>
    </source>
</evidence>
<comment type="caution">
    <text evidence="1">The sequence shown here is derived from an EMBL/GenBank/DDBJ whole genome shotgun (WGS) entry which is preliminary data.</text>
</comment>
<dbReference type="EMBL" id="SRYB01000008">
    <property type="protein sequence ID" value="TGY79165.1"/>
    <property type="molecule type" value="Genomic_DNA"/>
</dbReference>
<evidence type="ECO:0000313" key="2">
    <source>
        <dbReference type="Proteomes" id="UP000306319"/>
    </source>
</evidence>
<dbReference type="Proteomes" id="UP000306319">
    <property type="component" value="Unassembled WGS sequence"/>
</dbReference>
<keyword evidence="2" id="KW-1185">Reference proteome</keyword>
<name>A0AC61RG03_9BACT</name>
<sequence length="218" mass="24757">MDKFESLLNAIEHPENYTPDELERMASDPETSEIYRALCAARSSAFSGNMLEEDDVEKEWEKFSKTLSKRPKKWKFPAYLSSRRHIVACAVIGVVSVSMLAIGVSMSMKMNHADSPKIEKPSDVVKPILTTSELSDIYPDSTSVMKRDLVFENESLDVILDRLAPHYGVKVNYMTDAAKSIRLFYKWDSSISLDSLIGQLNTFERIRLHRDGDTLNVN</sequence>
<accession>A0AC61RG03</accession>
<gene>
    <name evidence="1" type="ORF">E5331_07235</name>
</gene>